<dbReference type="Proteomes" id="UP001143981">
    <property type="component" value="Unassembled WGS sequence"/>
</dbReference>
<evidence type="ECO:0000256" key="1">
    <source>
        <dbReference type="SAM" id="SignalP"/>
    </source>
</evidence>
<dbReference type="OrthoDB" id="5560607at2759"/>
<keyword evidence="1" id="KW-0732">Signal</keyword>
<protein>
    <submittedName>
        <fullName evidence="2">Uncharacterized protein</fullName>
    </submittedName>
</protein>
<keyword evidence="3" id="KW-1185">Reference proteome</keyword>
<name>A0A9W8D1G3_9FUNG</name>
<evidence type="ECO:0000313" key="3">
    <source>
        <dbReference type="Proteomes" id="UP001143981"/>
    </source>
</evidence>
<sequence length="291" mass="30134">MRFAAVAILFACAAYAVPVPAEHALYDGTLGGVIKTISGLTEAVGNLVNQLTNDLGQGPKQLVVGQPDADLKAVNGPSAVSNPNVNNGAQKEGSLDSPLSFDGAAIYDPTGNSLTEVNNNLNFHDNILSNPTFNAAIGTEGGAVVGSDNDIFPGWRGAVGHAVLKRQTPVDVTNVNAPAAVNDPTVNNGALAEGTIDADLSFDEAQISNPVGNSLAQVNENTDISDNNLVDPNWNVISDNNGPAMAGNGNTFIPINNQGMVVNLTPEFLLAQQAHQYALIGHYVRPSVFGV</sequence>
<proteinExistence type="predicted"/>
<gene>
    <name evidence="2" type="ORF">LPJ61_000609</name>
</gene>
<comment type="caution">
    <text evidence="2">The sequence shown here is derived from an EMBL/GenBank/DDBJ whole genome shotgun (WGS) entry which is preliminary data.</text>
</comment>
<accession>A0A9W8D1G3</accession>
<organism evidence="2 3">
    <name type="scientific">Coemansia biformis</name>
    <dbReference type="NCBI Taxonomy" id="1286918"/>
    <lineage>
        <taxon>Eukaryota</taxon>
        <taxon>Fungi</taxon>
        <taxon>Fungi incertae sedis</taxon>
        <taxon>Zoopagomycota</taxon>
        <taxon>Kickxellomycotina</taxon>
        <taxon>Kickxellomycetes</taxon>
        <taxon>Kickxellales</taxon>
        <taxon>Kickxellaceae</taxon>
        <taxon>Coemansia</taxon>
    </lineage>
</organism>
<evidence type="ECO:0000313" key="2">
    <source>
        <dbReference type="EMBL" id="KAJ1735323.1"/>
    </source>
</evidence>
<dbReference type="EMBL" id="JANBOI010000031">
    <property type="protein sequence ID" value="KAJ1735323.1"/>
    <property type="molecule type" value="Genomic_DNA"/>
</dbReference>
<feature type="signal peptide" evidence="1">
    <location>
        <begin position="1"/>
        <end position="16"/>
    </location>
</feature>
<dbReference type="AlphaFoldDB" id="A0A9W8D1G3"/>
<feature type="chain" id="PRO_5040970204" evidence="1">
    <location>
        <begin position="17"/>
        <end position="291"/>
    </location>
</feature>
<reference evidence="2" key="1">
    <citation type="submission" date="2022-07" db="EMBL/GenBank/DDBJ databases">
        <title>Phylogenomic reconstructions and comparative analyses of Kickxellomycotina fungi.</title>
        <authorList>
            <person name="Reynolds N.K."/>
            <person name="Stajich J.E."/>
            <person name="Barry K."/>
            <person name="Grigoriev I.V."/>
            <person name="Crous P."/>
            <person name="Smith M.E."/>
        </authorList>
    </citation>
    <scope>NUCLEOTIDE SEQUENCE</scope>
    <source>
        <strain evidence="2">BCRC 34381</strain>
    </source>
</reference>